<sequence length="489" mass="54204">MLISIWLSQVLFSGAVAGENFSPRVPGISLLFRIPLEDVSFYVRAGHLPDAFLAFSPDGGLLAVGTFLGRLIVTSTKDGRILWQKRIPEAMVKRVAFSQDGRTIYFGEQSPDGFIYAVSATDGHPRWRFRLADDLLPGTPPEKGDIYGIYRQPGCYRLKVLEDGDLLVLGIHSWPDKKRGYWRRLSRVYRLSPSGRLRWAWPREGPAELSLIYADSDKKGLRVAVVSTLPSDQLPPEYPYTPGTIYVLDGQRGKEVGRYRIPPLRPYYDRVSVWESVAVDPQGEFAVVATSDGRGFIIDLKKIKPSKILALGTPIMVGGLPVSAMSSYSLISPRREIYFQTDTSSIPYGLNVSGNRPAGPHPNANTIWAVNPRGHILWRFSAPFRFQGLASDARGKVLATAAGASARGREASHQYGVFVFKTTRPGGGLEKLIGYYPTRGPVFFHLALSPDGNLLALCETPYLDELGRQIGSYQVHVLKIKGQLKEARR</sequence>
<organism evidence="2 3">
    <name type="scientific">Thermosulfuriphilus ammonigenes</name>
    <dbReference type="NCBI Taxonomy" id="1936021"/>
    <lineage>
        <taxon>Bacteria</taxon>
        <taxon>Pseudomonadati</taxon>
        <taxon>Thermodesulfobacteriota</taxon>
        <taxon>Thermodesulfobacteria</taxon>
        <taxon>Thermodesulfobacteriales</taxon>
        <taxon>Thermodesulfobacteriaceae</taxon>
        <taxon>Thermosulfuriphilus</taxon>
    </lineage>
</organism>
<protein>
    <submittedName>
        <fullName evidence="2">PQQ-binding-like beta-propeller repeat protein</fullName>
    </submittedName>
</protein>
<evidence type="ECO:0000259" key="1">
    <source>
        <dbReference type="Pfam" id="PF13360"/>
    </source>
</evidence>
<dbReference type="EMBL" id="CP048877">
    <property type="protein sequence ID" value="QIJ72799.1"/>
    <property type="molecule type" value="Genomic_DNA"/>
</dbReference>
<gene>
    <name evidence="2" type="ORF">G4V39_11145</name>
</gene>
<evidence type="ECO:0000313" key="2">
    <source>
        <dbReference type="EMBL" id="QIJ72799.1"/>
    </source>
</evidence>
<dbReference type="KEGG" id="tav:G4V39_11145"/>
<feature type="domain" description="Pyrrolo-quinoline quinone repeat" evidence="1">
    <location>
        <begin position="56"/>
        <end position="130"/>
    </location>
</feature>
<dbReference type="RefSeq" id="WP_166033014.1">
    <property type="nucleotide sequence ID" value="NZ_CP048877.1"/>
</dbReference>
<dbReference type="InterPro" id="IPR011047">
    <property type="entry name" value="Quinoprotein_ADH-like_sf"/>
</dbReference>
<dbReference type="InterPro" id="IPR018391">
    <property type="entry name" value="PQQ_b-propeller_rpt"/>
</dbReference>
<proteinExistence type="predicted"/>
<accession>A0A6G7PYM8</accession>
<keyword evidence="3" id="KW-1185">Reference proteome</keyword>
<evidence type="ECO:0000313" key="3">
    <source>
        <dbReference type="Proteomes" id="UP000502179"/>
    </source>
</evidence>
<reference evidence="2 3" key="1">
    <citation type="submission" date="2020-02" db="EMBL/GenBank/DDBJ databases">
        <title>Genome analysis of Thermosulfuriphilus ammonigenes ST65T, an anaerobic thermophilic chemolithoautotrophic bacterium isolated from a deep-sea hydrothermal vent.</title>
        <authorList>
            <person name="Slobodkina G."/>
            <person name="Allioux M."/>
            <person name="Merkel A."/>
            <person name="Alain K."/>
            <person name="Jebbar M."/>
            <person name="Slobodkin A."/>
        </authorList>
    </citation>
    <scope>NUCLEOTIDE SEQUENCE [LARGE SCALE GENOMIC DNA]</scope>
    <source>
        <strain evidence="2 3">ST65</strain>
    </source>
</reference>
<dbReference type="AlphaFoldDB" id="A0A6G7PYM8"/>
<dbReference type="Pfam" id="PF13360">
    <property type="entry name" value="PQQ_2"/>
    <property type="match status" value="1"/>
</dbReference>
<dbReference type="InterPro" id="IPR002372">
    <property type="entry name" value="PQQ_rpt_dom"/>
</dbReference>
<name>A0A6G7PYM8_9BACT</name>
<dbReference type="Proteomes" id="UP000502179">
    <property type="component" value="Chromosome"/>
</dbReference>
<dbReference type="SUPFAM" id="SSF50998">
    <property type="entry name" value="Quinoprotein alcohol dehydrogenase-like"/>
    <property type="match status" value="1"/>
</dbReference>
<dbReference type="Gene3D" id="2.130.10.10">
    <property type="entry name" value="YVTN repeat-like/Quinoprotein amine dehydrogenase"/>
    <property type="match status" value="1"/>
</dbReference>
<dbReference type="SMART" id="SM00564">
    <property type="entry name" value="PQQ"/>
    <property type="match status" value="2"/>
</dbReference>
<dbReference type="InterPro" id="IPR015943">
    <property type="entry name" value="WD40/YVTN_repeat-like_dom_sf"/>
</dbReference>